<feature type="transmembrane region" description="Helical" evidence="7">
    <location>
        <begin position="94"/>
        <end position="127"/>
    </location>
</feature>
<evidence type="ECO:0000313" key="9">
    <source>
        <dbReference type="EMBL" id="HJC65119.1"/>
    </source>
</evidence>
<evidence type="ECO:0000256" key="4">
    <source>
        <dbReference type="ARBA" id="ARBA00022737"/>
    </source>
</evidence>
<dbReference type="CDD" id="cd01115">
    <property type="entry name" value="SLC13_permease"/>
    <property type="match status" value="1"/>
</dbReference>
<feature type="transmembrane region" description="Helical" evidence="7">
    <location>
        <begin position="181"/>
        <end position="201"/>
    </location>
</feature>
<keyword evidence="4" id="KW-0677">Repeat</keyword>
<evidence type="ECO:0000256" key="6">
    <source>
        <dbReference type="ARBA" id="ARBA00023136"/>
    </source>
</evidence>
<organism evidence="9 10">
    <name type="scientific">Candidatus Enterocloster excrementigallinarum</name>
    <dbReference type="NCBI Taxonomy" id="2838558"/>
    <lineage>
        <taxon>Bacteria</taxon>
        <taxon>Bacillati</taxon>
        <taxon>Bacillota</taxon>
        <taxon>Clostridia</taxon>
        <taxon>Lachnospirales</taxon>
        <taxon>Lachnospiraceae</taxon>
        <taxon>Enterocloster</taxon>
    </lineage>
</organism>
<feature type="transmembrane region" description="Helical" evidence="7">
    <location>
        <begin position="347"/>
        <end position="368"/>
    </location>
</feature>
<feature type="domain" description="Citrate transporter-like" evidence="8">
    <location>
        <begin position="18"/>
        <end position="377"/>
    </location>
</feature>
<dbReference type="GO" id="GO:0005886">
    <property type="term" value="C:plasma membrane"/>
    <property type="evidence" value="ECO:0007669"/>
    <property type="project" value="TreeGrafter"/>
</dbReference>
<keyword evidence="6 7" id="KW-0472">Membrane</keyword>
<proteinExistence type="predicted"/>
<dbReference type="InterPro" id="IPR004680">
    <property type="entry name" value="Cit_transptr-like_dom"/>
</dbReference>
<comment type="caution">
    <text evidence="9">The sequence shown here is derived from an EMBL/GenBank/DDBJ whole genome shotgun (WGS) entry which is preliminary data.</text>
</comment>
<dbReference type="EMBL" id="DWWB01000002">
    <property type="protein sequence ID" value="HJC65119.1"/>
    <property type="molecule type" value="Genomic_DNA"/>
</dbReference>
<reference evidence="9" key="2">
    <citation type="submission" date="2021-04" db="EMBL/GenBank/DDBJ databases">
        <authorList>
            <person name="Gilroy R."/>
        </authorList>
    </citation>
    <scope>NUCLEOTIDE SEQUENCE</scope>
    <source>
        <strain evidence="9">CHK198-12963</strain>
    </source>
</reference>
<feature type="transmembrane region" description="Helical" evidence="7">
    <location>
        <begin position="409"/>
        <end position="434"/>
    </location>
</feature>
<keyword evidence="5 7" id="KW-1133">Transmembrane helix</keyword>
<evidence type="ECO:0000256" key="2">
    <source>
        <dbReference type="ARBA" id="ARBA00022448"/>
    </source>
</evidence>
<name>A0A9D2PRL9_9FIRM</name>
<dbReference type="PANTHER" id="PTHR43652:SF2">
    <property type="entry name" value="BASIC AMINO ACID ANTIPORTER YFCC-RELATED"/>
    <property type="match status" value="1"/>
</dbReference>
<feature type="transmembrane region" description="Helical" evidence="7">
    <location>
        <begin position="262"/>
        <end position="281"/>
    </location>
</feature>
<keyword evidence="2" id="KW-0813">Transport</keyword>
<feature type="transmembrane region" description="Helical" evidence="7">
    <location>
        <begin position="374"/>
        <end position="397"/>
    </location>
</feature>
<feature type="transmembrane region" description="Helical" evidence="7">
    <location>
        <begin position="318"/>
        <end position="340"/>
    </location>
</feature>
<protein>
    <submittedName>
        <fullName evidence="9">SLC13 family permease</fullName>
    </submittedName>
</protein>
<dbReference type="PANTHER" id="PTHR43652">
    <property type="entry name" value="BASIC AMINO ACID ANTIPORTER YFCC-RELATED"/>
    <property type="match status" value="1"/>
</dbReference>
<feature type="transmembrane region" description="Helical" evidence="7">
    <location>
        <begin position="237"/>
        <end position="256"/>
    </location>
</feature>
<sequence>MDSSVLSIIIILIAILSFGLEKIPLPMTAMLASILMGISGILPLSDVCSGFASSNLMMVAGMIVIGNSIFETGLASWLGLRLTKSFITRNERGFLFAIMIFSSALSAFLSNSAVVAVCIPIVGSIVLKANGRIVNKHIIMGVGMAAAMGGACTLVGSTAQLAAQQVLVSTPGCRPMGFFELGKVCLPLCIILAIYFSTIGYDLQKKYFTFPDVNVLALSSGQLEDPKEQTIENGEQFHYRMVISGLVLCFCVVGFISGLWDVSIIALIGAAVVIVTGCISFRKAMATMDWNTVILLGFVQGLAEGLDASGGGRLIADFILGIFGGENASPIVLLIVGIIISTVLTNFMSNTAVLAMITPIFINIGFAIGIHPEVFILGCVIGGSTALATPIGTPCVTQTLVAGYRFKDYVSVGLPVTVLLTFVTCLLCPVMYGFHPL</sequence>
<accession>A0A9D2PRL9</accession>
<dbReference type="GO" id="GO:0055085">
    <property type="term" value="P:transmembrane transport"/>
    <property type="evidence" value="ECO:0007669"/>
    <property type="project" value="InterPro"/>
</dbReference>
<evidence type="ECO:0000256" key="1">
    <source>
        <dbReference type="ARBA" id="ARBA00004141"/>
    </source>
</evidence>
<feature type="transmembrane region" description="Helical" evidence="7">
    <location>
        <begin position="59"/>
        <end position="82"/>
    </location>
</feature>
<dbReference type="InterPro" id="IPR051679">
    <property type="entry name" value="DASS-Related_Transporters"/>
</dbReference>
<feature type="transmembrane region" description="Helical" evidence="7">
    <location>
        <begin position="139"/>
        <end position="161"/>
    </location>
</feature>
<evidence type="ECO:0000313" key="10">
    <source>
        <dbReference type="Proteomes" id="UP000823863"/>
    </source>
</evidence>
<comment type="subcellular location">
    <subcellularLocation>
        <location evidence="1">Membrane</location>
        <topology evidence="1">Multi-pass membrane protein</topology>
    </subcellularLocation>
</comment>
<dbReference type="AlphaFoldDB" id="A0A9D2PRL9"/>
<evidence type="ECO:0000256" key="7">
    <source>
        <dbReference type="SAM" id="Phobius"/>
    </source>
</evidence>
<reference evidence="9" key="1">
    <citation type="journal article" date="2021" name="PeerJ">
        <title>Extensive microbial diversity within the chicken gut microbiome revealed by metagenomics and culture.</title>
        <authorList>
            <person name="Gilroy R."/>
            <person name="Ravi A."/>
            <person name="Getino M."/>
            <person name="Pursley I."/>
            <person name="Horton D.L."/>
            <person name="Alikhan N.F."/>
            <person name="Baker D."/>
            <person name="Gharbi K."/>
            <person name="Hall N."/>
            <person name="Watson M."/>
            <person name="Adriaenssens E.M."/>
            <person name="Foster-Nyarko E."/>
            <person name="Jarju S."/>
            <person name="Secka A."/>
            <person name="Antonio M."/>
            <person name="Oren A."/>
            <person name="Chaudhuri R.R."/>
            <person name="La Ragione R."/>
            <person name="Hildebrand F."/>
            <person name="Pallen M.J."/>
        </authorList>
    </citation>
    <scope>NUCLEOTIDE SEQUENCE</scope>
    <source>
        <strain evidence="9">CHK198-12963</strain>
    </source>
</reference>
<dbReference type="Pfam" id="PF03600">
    <property type="entry name" value="CitMHS"/>
    <property type="match status" value="1"/>
</dbReference>
<evidence type="ECO:0000256" key="3">
    <source>
        <dbReference type="ARBA" id="ARBA00022692"/>
    </source>
</evidence>
<gene>
    <name evidence="9" type="ORF">H9931_00145</name>
</gene>
<evidence type="ECO:0000259" key="8">
    <source>
        <dbReference type="Pfam" id="PF03600"/>
    </source>
</evidence>
<evidence type="ECO:0000256" key="5">
    <source>
        <dbReference type="ARBA" id="ARBA00022989"/>
    </source>
</evidence>
<dbReference type="Proteomes" id="UP000823863">
    <property type="component" value="Unassembled WGS sequence"/>
</dbReference>
<keyword evidence="3 7" id="KW-0812">Transmembrane</keyword>